<proteinExistence type="inferred from homology"/>
<evidence type="ECO:0000259" key="4">
    <source>
        <dbReference type="Pfam" id="PF00496"/>
    </source>
</evidence>
<evidence type="ECO:0000313" key="6">
    <source>
        <dbReference type="Proteomes" id="UP000325255"/>
    </source>
</evidence>
<name>A0A5M6J0Q0_9PROT</name>
<gene>
    <name evidence="5" type="ORF">F1189_02990</name>
</gene>
<evidence type="ECO:0000256" key="1">
    <source>
        <dbReference type="ARBA" id="ARBA00004418"/>
    </source>
</evidence>
<keyword evidence="6" id="KW-1185">Reference proteome</keyword>
<dbReference type="Pfam" id="PF00496">
    <property type="entry name" value="SBP_bac_5"/>
    <property type="match status" value="1"/>
</dbReference>
<accession>A0A5M6J0Q0</accession>
<dbReference type="Proteomes" id="UP000325255">
    <property type="component" value="Unassembled WGS sequence"/>
</dbReference>
<dbReference type="SUPFAM" id="SSF53850">
    <property type="entry name" value="Periplasmic binding protein-like II"/>
    <property type="match status" value="1"/>
</dbReference>
<evidence type="ECO:0000256" key="2">
    <source>
        <dbReference type="ARBA" id="ARBA00005695"/>
    </source>
</evidence>
<dbReference type="OrthoDB" id="7233744at2"/>
<dbReference type="InterPro" id="IPR000914">
    <property type="entry name" value="SBP_5_dom"/>
</dbReference>
<comment type="similarity">
    <text evidence="2">Belongs to the bacterial solute-binding protein 5 family.</text>
</comment>
<dbReference type="AlphaFoldDB" id="A0A5M6J0Q0"/>
<feature type="domain" description="Solute-binding protein family 5" evidence="4">
    <location>
        <begin position="78"/>
        <end position="414"/>
    </location>
</feature>
<organism evidence="5 6">
    <name type="scientific">Rhodovastum atsumiense</name>
    <dbReference type="NCBI Taxonomy" id="504468"/>
    <lineage>
        <taxon>Bacteria</taxon>
        <taxon>Pseudomonadati</taxon>
        <taxon>Pseudomonadota</taxon>
        <taxon>Alphaproteobacteria</taxon>
        <taxon>Acetobacterales</taxon>
        <taxon>Acetobacteraceae</taxon>
        <taxon>Rhodovastum</taxon>
    </lineage>
</organism>
<dbReference type="PANTHER" id="PTHR30290:SF38">
    <property type="entry name" value="D,D-DIPEPTIDE-BINDING PERIPLASMIC PROTEIN DDPA-RELATED"/>
    <property type="match status" value="1"/>
</dbReference>
<dbReference type="Gene3D" id="3.40.190.10">
    <property type="entry name" value="Periplasmic binding protein-like II"/>
    <property type="match status" value="1"/>
</dbReference>
<reference evidence="5 6" key="1">
    <citation type="submission" date="2019-09" db="EMBL/GenBank/DDBJ databases">
        <title>Genome sequence of Rhodovastum atsumiense, a diverse member of the Acetobacteraceae family of non-sulfur purple photosynthetic bacteria.</title>
        <authorList>
            <person name="Meyer T."/>
            <person name="Kyndt J."/>
        </authorList>
    </citation>
    <scope>NUCLEOTIDE SEQUENCE [LARGE SCALE GENOMIC DNA]</scope>
    <source>
        <strain evidence="5 6">DSM 21279</strain>
    </source>
</reference>
<dbReference type="GO" id="GO:1904680">
    <property type="term" value="F:peptide transmembrane transporter activity"/>
    <property type="evidence" value="ECO:0007669"/>
    <property type="project" value="TreeGrafter"/>
</dbReference>
<comment type="subcellular location">
    <subcellularLocation>
        <location evidence="1">Periplasm</location>
    </subcellularLocation>
</comment>
<dbReference type="EMBL" id="VWPK01000003">
    <property type="protein sequence ID" value="KAA5614174.1"/>
    <property type="molecule type" value="Genomic_DNA"/>
</dbReference>
<protein>
    <submittedName>
        <fullName evidence="5">ABC transporter substrate-binding protein</fullName>
    </submittedName>
</protein>
<dbReference type="GO" id="GO:0015833">
    <property type="term" value="P:peptide transport"/>
    <property type="evidence" value="ECO:0007669"/>
    <property type="project" value="TreeGrafter"/>
</dbReference>
<dbReference type="InterPro" id="IPR039424">
    <property type="entry name" value="SBP_5"/>
</dbReference>
<evidence type="ECO:0000256" key="3">
    <source>
        <dbReference type="ARBA" id="ARBA00022729"/>
    </source>
</evidence>
<keyword evidence="3" id="KW-0732">Signal</keyword>
<comment type="caution">
    <text evidence="5">The sequence shown here is derived from an EMBL/GenBank/DDBJ whole genome shotgun (WGS) entry which is preliminary data.</text>
</comment>
<dbReference type="PANTHER" id="PTHR30290">
    <property type="entry name" value="PERIPLASMIC BINDING COMPONENT OF ABC TRANSPORTER"/>
    <property type="match status" value="1"/>
</dbReference>
<evidence type="ECO:0000313" key="5">
    <source>
        <dbReference type="EMBL" id="KAA5614174.1"/>
    </source>
</evidence>
<dbReference type="Gene3D" id="3.10.105.10">
    <property type="entry name" value="Dipeptide-binding Protein, Domain 3"/>
    <property type="match status" value="1"/>
</dbReference>
<sequence>MRTEGDWDRMRRRGLVLGTAAMLLAAPRIGAGQGNRVLTFVPAADLVSLDPHRNTTLATRIHALLVFDTLYGVDMAWKPQPQMLEGHVVEDGNRSWTLTLREGLRFHDGTPVLARDVAASLRRWARCDAFGGALLDVMDEIAPLSDRRLRLRLNRPFPLLPDALGKAAPSLAVIMPERLAMTDPGVDCTEVIGSGPYRYLPEERVPGQRVAYARNLGYIPRPSGMPSLMAGPKIAHFDRVEWRIIPDAAHAAASLAAGEIDWWEQPAADFWPILRGNPALRLEIADTAGQCGLMRLNLDAAPCDDVELRRAALGAISQSDAMAAITGTDGSMWRTPCGLFLPGTPMASEAGLQALRDPPNRARAARMLQDSSYRGEKLILLAAADQPGLAAQGRVVADAWSRIGLDVEYRVLPPDPGGLSPARLGTIEEGWHALSDAIPGVAALTPATCSSLAFPARPGQQGPGGLAALDRLRQSWLGTSDTAMQKEICRQMQTLALETVPSIPTGVFFQPTAYRASLLDVPRGFPQFHGVRKV</sequence>